<organism evidence="1 2">
    <name type="scientific">Bacillus phage G</name>
    <dbReference type="NCBI Taxonomy" id="2884420"/>
    <lineage>
        <taxon>Viruses</taxon>
        <taxon>Duplodnaviria</taxon>
        <taxon>Heunggongvirae</taxon>
        <taxon>Uroviricota</taxon>
        <taxon>Caudoviricetes</taxon>
        <taxon>Donellivirus</taxon>
        <taxon>Donellivirus gee</taxon>
    </lineage>
</organism>
<proteinExistence type="predicted"/>
<dbReference type="Proteomes" id="UP000009273">
    <property type="component" value="Segment"/>
</dbReference>
<sequence>MKNLVEKITCKKCNTIEYREIETLNNEKIQLSDKSLVAVAIKRVNCKECNSSEHNREFVEKPKENKDAI</sequence>
<dbReference type="GeneID" id="18563894"/>
<evidence type="ECO:0000313" key="1">
    <source>
        <dbReference type="EMBL" id="AEO93929.1"/>
    </source>
</evidence>
<evidence type="ECO:0000313" key="2">
    <source>
        <dbReference type="Proteomes" id="UP000009273"/>
    </source>
</evidence>
<dbReference type="KEGG" id="vg:18563894"/>
<protein>
    <submittedName>
        <fullName evidence="1">Gp686</fullName>
    </submittedName>
</protein>
<name>G3MB66_9CAUD</name>
<keyword evidence="2" id="KW-1185">Reference proteome</keyword>
<dbReference type="EMBL" id="JN638751">
    <property type="protein sequence ID" value="AEO93929.1"/>
    <property type="molecule type" value="Genomic_DNA"/>
</dbReference>
<dbReference type="RefSeq" id="YP_009015978.1">
    <property type="nucleotide sequence ID" value="NC_023719.1"/>
</dbReference>
<accession>G3MB66</accession>
<gene>
    <name evidence="1" type="primary">686</name>
    <name evidence="1" type="ORF">G_686</name>
</gene>
<reference evidence="1 2" key="1">
    <citation type="submission" date="2011-09" db="EMBL/GenBank/DDBJ databases">
        <authorList>
            <person name="Pope W.H."/>
            <person name="Pedulla M.L."/>
            <person name="Ford M.E."/>
            <person name="Peebles C.L."/>
            <person name="Hatfull G.H."/>
            <person name="Hendrix R.W."/>
        </authorList>
    </citation>
    <scope>NUCLEOTIDE SEQUENCE [LARGE SCALE GENOMIC DNA]</scope>
    <source>
        <strain evidence="1">G</strain>
    </source>
</reference>